<dbReference type="InterPro" id="IPR037401">
    <property type="entry name" value="SnoaL-like"/>
</dbReference>
<sequence>MAASTLARRIARLEAIADVGQLVGRYAYGADRRNDPALMAPLFSRDAVWEARGFGRHEGRDVIAEQLARIGSEQIVWSLHYMAAPVIEIDETLLSGRCRWHLWELAQIRQSRDDAEPPAAHWIGGAYDSRVTIDEGQWRFQSVLLDLRLIHRHDAAWLPRPSS</sequence>
<dbReference type="InterPro" id="IPR032710">
    <property type="entry name" value="NTF2-like_dom_sf"/>
</dbReference>
<evidence type="ECO:0000313" key="2">
    <source>
        <dbReference type="EMBL" id="OXI33604.1"/>
    </source>
</evidence>
<dbReference type="Proteomes" id="UP000214600">
    <property type="component" value="Unassembled WGS sequence"/>
</dbReference>
<name>A0A228HTU4_9BURK</name>
<evidence type="ECO:0000259" key="1">
    <source>
        <dbReference type="Pfam" id="PF13577"/>
    </source>
</evidence>
<reference evidence="3" key="1">
    <citation type="submission" date="2017-06" db="EMBL/GenBank/DDBJ databases">
        <authorList>
            <person name="LiPuma J."/>
            <person name="Spilker T."/>
        </authorList>
    </citation>
    <scope>NUCLEOTIDE SEQUENCE [LARGE SCALE GENOMIC DNA]</scope>
    <source>
        <strain evidence="3">AU17325</strain>
    </source>
</reference>
<proteinExistence type="predicted"/>
<accession>A0A228HTU4</accession>
<dbReference type="AlphaFoldDB" id="A0A228HTU4"/>
<dbReference type="Pfam" id="PF13577">
    <property type="entry name" value="SnoaL_4"/>
    <property type="match status" value="1"/>
</dbReference>
<evidence type="ECO:0000313" key="3">
    <source>
        <dbReference type="Proteomes" id="UP000214600"/>
    </source>
</evidence>
<protein>
    <submittedName>
        <fullName evidence="2">Nuclear transport factor 2 family protein</fullName>
    </submittedName>
</protein>
<dbReference type="EMBL" id="NKFA01000032">
    <property type="protein sequence ID" value="OXI33604.1"/>
    <property type="molecule type" value="Genomic_DNA"/>
</dbReference>
<dbReference type="RefSeq" id="WP_051890079.1">
    <property type="nucleotide sequence ID" value="NZ_JAUJSI010000003.1"/>
</dbReference>
<comment type="caution">
    <text evidence="2">The sequence shown here is derived from an EMBL/GenBank/DDBJ whole genome shotgun (WGS) entry which is preliminary data.</text>
</comment>
<gene>
    <name evidence="2" type="ORF">CFB84_38405</name>
</gene>
<reference evidence="2 3" key="2">
    <citation type="submission" date="2017-08" db="EMBL/GenBank/DDBJ databases">
        <title>WGS of novel Burkholderia cepaca complex species.</title>
        <authorList>
            <person name="Lipuma J."/>
            <person name="Spilker T."/>
        </authorList>
    </citation>
    <scope>NUCLEOTIDE SEQUENCE [LARGE SCALE GENOMIC DNA]</scope>
    <source>
        <strain evidence="2 3">AU17325</strain>
    </source>
</reference>
<dbReference type="Gene3D" id="3.10.450.50">
    <property type="match status" value="1"/>
</dbReference>
<feature type="domain" description="SnoaL-like" evidence="1">
    <location>
        <begin position="12"/>
        <end position="142"/>
    </location>
</feature>
<dbReference type="OrthoDB" id="1492465at2"/>
<organism evidence="2 3">
    <name type="scientific">Burkholderia aenigmatica</name>
    <dbReference type="NCBI Taxonomy" id="2015348"/>
    <lineage>
        <taxon>Bacteria</taxon>
        <taxon>Pseudomonadati</taxon>
        <taxon>Pseudomonadota</taxon>
        <taxon>Betaproteobacteria</taxon>
        <taxon>Burkholderiales</taxon>
        <taxon>Burkholderiaceae</taxon>
        <taxon>Burkholderia</taxon>
        <taxon>Burkholderia cepacia complex</taxon>
    </lineage>
</organism>
<dbReference type="SUPFAM" id="SSF54427">
    <property type="entry name" value="NTF2-like"/>
    <property type="match status" value="1"/>
</dbReference>